<sequence length="191" mass="20452">MAVPATLSQVPGTRSTSPGGLHSPTSRVPLPGRRSPTWRAQGPELQLPPPQPQKSAEQLHRRRGGHRVSLRRGPVPSDDCWGPVAAHGSSSPSPPAAASNLSPQLRSRAPARARAAPPSSYRMDRGRQTLTPLLPTGSDSLDPSGLSHWVPGRAVLQDQMAGPVGAARLRRPNEKDGERRKSDVFLHRTRG</sequence>
<accession>A0AAV7RXP8</accession>
<evidence type="ECO:0000313" key="3">
    <source>
        <dbReference type="Proteomes" id="UP001066276"/>
    </source>
</evidence>
<gene>
    <name evidence="2" type="ORF">NDU88_009141</name>
</gene>
<feature type="compositionally biased region" description="Basic residues" evidence="1">
    <location>
        <begin position="60"/>
        <end position="70"/>
    </location>
</feature>
<reference evidence="2" key="1">
    <citation type="journal article" date="2022" name="bioRxiv">
        <title>Sequencing and chromosome-scale assembly of the giantPleurodeles waltlgenome.</title>
        <authorList>
            <person name="Brown T."/>
            <person name="Elewa A."/>
            <person name="Iarovenko S."/>
            <person name="Subramanian E."/>
            <person name="Araus A.J."/>
            <person name="Petzold A."/>
            <person name="Susuki M."/>
            <person name="Suzuki K.-i.T."/>
            <person name="Hayashi T."/>
            <person name="Toyoda A."/>
            <person name="Oliveira C."/>
            <person name="Osipova E."/>
            <person name="Leigh N.D."/>
            <person name="Simon A."/>
            <person name="Yun M.H."/>
        </authorList>
    </citation>
    <scope>NUCLEOTIDE SEQUENCE</scope>
    <source>
        <strain evidence="2">20211129_DDA</strain>
        <tissue evidence="2">Liver</tissue>
    </source>
</reference>
<comment type="caution">
    <text evidence="2">The sequence shown here is derived from an EMBL/GenBank/DDBJ whole genome shotgun (WGS) entry which is preliminary data.</text>
</comment>
<feature type="compositionally biased region" description="Polar residues" evidence="1">
    <location>
        <begin position="1"/>
        <end position="26"/>
    </location>
</feature>
<name>A0AAV7RXP8_PLEWA</name>
<organism evidence="2 3">
    <name type="scientific">Pleurodeles waltl</name>
    <name type="common">Iberian ribbed newt</name>
    <dbReference type="NCBI Taxonomy" id="8319"/>
    <lineage>
        <taxon>Eukaryota</taxon>
        <taxon>Metazoa</taxon>
        <taxon>Chordata</taxon>
        <taxon>Craniata</taxon>
        <taxon>Vertebrata</taxon>
        <taxon>Euteleostomi</taxon>
        <taxon>Amphibia</taxon>
        <taxon>Batrachia</taxon>
        <taxon>Caudata</taxon>
        <taxon>Salamandroidea</taxon>
        <taxon>Salamandridae</taxon>
        <taxon>Pleurodelinae</taxon>
        <taxon>Pleurodeles</taxon>
    </lineage>
</organism>
<feature type="region of interest" description="Disordered" evidence="1">
    <location>
        <begin position="1"/>
        <end position="191"/>
    </location>
</feature>
<keyword evidence="3" id="KW-1185">Reference proteome</keyword>
<feature type="compositionally biased region" description="Basic and acidic residues" evidence="1">
    <location>
        <begin position="171"/>
        <end position="191"/>
    </location>
</feature>
<feature type="compositionally biased region" description="Low complexity" evidence="1">
    <location>
        <begin position="83"/>
        <end position="120"/>
    </location>
</feature>
<evidence type="ECO:0000313" key="2">
    <source>
        <dbReference type="EMBL" id="KAJ1156422.1"/>
    </source>
</evidence>
<protein>
    <submittedName>
        <fullName evidence="2">Uncharacterized protein</fullName>
    </submittedName>
</protein>
<evidence type="ECO:0000256" key="1">
    <source>
        <dbReference type="SAM" id="MobiDB-lite"/>
    </source>
</evidence>
<dbReference type="EMBL" id="JANPWB010000009">
    <property type="protein sequence ID" value="KAJ1156422.1"/>
    <property type="molecule type" value="Genomic_DNA"/>
</dbReference>
<dbReference type="AlphaFoldDB" id="A0AAV7RXP8"/>
<proteinExistence type="predicted"/>
<dbReference type="Proteomes" id="UP001066276">
    <property type="component" value="Chromosome 5"/>
</dbReference>